<sequence length="307" mass="33525">MSWMAPLPWHDRVQIFGSYSYEHPRYGAYAAYFNQAGHSGQASIRYIHDFPALRLGENITVKQDIQFGYDFKTTDNTLEFGGVRVFGSNAEVNQFPIVYDAAMTDHYGHTNFSNTLVFSPGGLTGGNHSSNFQTLVPGASSRYVYDTLSLARTTWLPAGFSWLLQAQGQLASSNLMYSNQIALGGLYSSRGYATDTALGSQGVSLTNEVRTPAFSILGTQNGSSLKDQEQVGVFYDYGHVAQRHTIPQSVNEADLSSVGIDLNSNVGRYVSWTFNVGWRLHGVPALRDANGFGGKGGFGNFIVTVGY</sequence>
<dbReference type="Proteomes" id="UP000677812">
    <property type="component" value="Unassembled WGS sequence"/>
</dbReference>
<protein>
    <recommendedName>
        <fullName evidence="1">Haemolysin activator HlyB C-terminal domain-containing protein</fullName>
    </recommendedName>
</protein>
<evidence type="ECO:0000313" key="3">
    <source>
        <dbReference type="Proteomes" id="UP000677812"/>
    </source>
</evidence>
<dbReference type="Gene3D" id="2.40.160.50">
    <property type="entry name" value="membrane protein fhac: a member of the omp85/tpsb transporter family"/>
    <property type="match status" value="1"/>
</dbReference>
<dbReference type="InterPro" id="IPR005565">
    <property type="entry name" value="Hemolysn_activator_HlyB_C"/>
</dbReference>
<evidence type="ECO:0000313" key="2">
    <source>
        <dbReference type="EMBL" id="MBR0560701.1"/>
    </source>
</evidence>
<name>A0ABS5EA73_9PROT</name>
<reference evidence="2 3" key="1">
    <citation type="submission" date="2021-04" db="EMBL/GenBank/DDBJ databases">
        <title>The complete genome sequence of Neokomagataea sp. TBRC 2177.</title>
        <authorList>
            <person name="Charoenyingcharoen P."/>
            <person name="Yukphan P."/>
        </authorList>
    </citation>
    <scope>NUCLEOTIDE SEQUENCE [LARGE SCALE GENOMIC DNA]</scope>
    <source>
        <strain evidence="2 3">TBRC 2177</strain>
    </source>
</reference>
<gene>
    <name evidence="2" type="ORF">KB213_11635</name>
</gene>
<organism evidence="2 3">
    <name type="scientific">Neokomagataea anthophila</name>
    <dbReference type="NCBI Taxonomy" id="2826925"/>
    <lineage>
        <taxon>Bacteria</taxon>
        <taxon>Pseudomonadati</taxon>
        <taxon>Pseudomonadota</taxon>
        <taxon>Alphaproteobacteria</taxon>
        <taxon>Acetobacterales</taxon>
        <taxon>Acetobacteraceae</taxon>
        <taxon>Neokomagataea</taxon>
    </lineage>
</organism>
<dbReference type="PANTHER" id="PTHR34597:SF1">
    <property type="entry name" value="HEME_HEMOPEXIN TRANSPORTER PROTEIN HUXB"/>
    <property type="match status" value="1"/>
</dbReference>
<proteinExistence type="predicted"/>
<accession>A0ABS5EA73</accession>
<dbReference type="PANTHER" id="PTHR34597">
    <property type="entry name" value="SLR1661 PROTEIN"/>
    <property type="match status" value="1"/>
</dbReference>
<evidence type="ECO:0000259" key="1">
    <source>
        <dbReference type="Pfam" id="PF03865"/>
    </source>
</evidence>
<dbReference type="InterPro" id="IPR051544">
    <property type="entry name" value="TPS_OM_transporter"/>
</dbReference>
<keyword evidence="3" id="KW-1185">Reference proteome</keyword>
<comment type="caution">
    <text evidence="2">The sequence shown here is derived from an EMBL/GenBank/DDBJ whole genome shotgun (WGS) entry which is preliminary data.</text>
</comment>
<dbReference type="Pfam" id="PF03865">
    <property type="entry name" value="ShlB"/>
    <property type="match status" value="1"/>
</dbReference>
<feature type="domain" description="Haemolysin activator HlyB C-terminal" evidence="1">
    <location>
        <begin position="148"/>
        <end position="245"/>
    </location>
</feature>
<dbReference type="EMBL" id="JAGRQH010000015">
    <property type="protein sequence ID" value="MBR0560701.1"/>
    <property type="molecule type" value="Genomic_DNA"/>
</dbReference>